<dbReference type="SMART" id="SM00369">
    <property type="entry name" value="LRR_TYP"/>
    <property type="match status" value="4"/>
</dbReference>
<dbReference type="FunCoup" id="A0A2V0P3W4">
    <property type="interactions" value="420"/>
</dbReference>
<keyword evidence="3" id="KW-0677">Repeat</keyword>
<evidence type="ECO:0000256" key="2">
    <source>
        <dbReference type="ARBA" id="ARBA00022614"/>
    </source>
</evidence>
<reference evidence="6 7" key="1">
    <citation type="journal article" date="2018" name="Sci. Rep.">
        <title>Raphidocelis subcapitata (=Pseudokirchneriella subcapitata) provides an insight into genome evolution and environmental adaptations in the Sphaeropleales.</title>
        <authorList>
            <person name="Suzuki S."/>
            <person name="Yamaguchi H."/>
            <person name="Nakajima N."/>
            <person name="Kawachi M."/>
        </authorList>
    </citation>
    <scope>NUCLEOTIDE SEQUENCE [LARGE SCALE GENOMIC DNA]</scope>
    <source>
        <strain evidence="6 7">NIES-35</strain>
    </source>
</reference>
<comment type="subcellular location">
    <subcellularLocation>
        <location evidence="1">Cytoplasm</location>
        <location evidence="1">Cytoskeleton</location>
        <location evidence="1">Cilium axoneme</location>
    </subcellularLocation>
</comment>
<evidence type="ECO:0000259" key="5">
    <source>
        <dbReference type="PROSITE" id="PS50053"/>
    </source>
</evidence>
<dbReference type="Pfam" id="PF00240">
    <property type="entry name" value="ubiquitin"/>
    <property type="match status" value="1"/>
</dbReference>
<dbReference type="SUPFAM" id="SSF54236">
    <property type="entry name" value="Ubiquitin-like"/>
    <property type="match status" value="1"/>
</dbReference>
<keyword evidence="2" id="KW-0433">Leucine-rich repeat</keyword>
<evidence type="ECO:0000256" key="1">
    <source>
        <dbReference type="ARBA" id="ARBA00004430"/>
    </source>
</evidence>
<dbReference type="Proteomes" id="UP000247498">
    <property type="component" value="Unassembled WGS sequence"/>
</dbReference>
<dbReference type="PANTHER" id="PTHR48051">
    <property type="match status" value="1"/>
</dbReference>
<protein>
    <recommendedName>
        <fullName evidence="5">Ubiquitin-like domain-containing protein</fullName>
    </recommendedName>
</protein>
<proteinExistence type="predicted"/>
<dbReference type="EMBL" id="BDRX01000053">
    <property type="protein sequence ID" value="GBF94546.1"/>
    <property type="molecule type" value="Genomic_DNA"/>
</dbReference>
<dbReference type="InterPro" id="IPR029071">
    <property type="entry name" value="Ubiquitin-like_domsf"/>
</dbReference>
<keyword evidence="7" id="KW-1185">Reference proteome</keyword>
<dbReference type="InterPro" id="IPR050216">
    <property type="entry name" value="LRR_domain-containing"/>
</dbReference>
<dbReference type="InterPro" id="IPR032675">
    <property type="entry name" value="LRR_dom_sf"/>
</dbReference>
<dbReference type="SMART" id="SM00213">
    <property type="entry name" value="UBQ"/>
    <property type="match status" value="1"/>
</dbReference>
<organism evidence="6 7">
    <name type="scientific">Raphidocelis subcapitata</name>
    <dbReference type="NCBI Taxonomy" id="307507"/>
    <lineage>
        <taxon>Eukaryota</taxon>
        <taxon>Viridiplantae</taxon>
        <taxon>Chlorophyta</taxon>
        <taxon>core chlorophytes</taxon>
        <taxon>Chlorophyceae</taxon>
        <taxon>CS clade</taxon>
        <taxon>Sphaeropleales</taxon>
        <taxon>Selenastraceae</taxon>
        <taxon>Raphidocelis</taxon>
    </lineage>
</organism>
<dbReference type="SUPFAM" id="SSF52058">
    <property type="entry name" value="L domain-like"/>
    <property type="match status" value="1"/>
</dbReference>
<comment type="caution">
    <text evidence="6">The sequence shown here is derived from an EMBL/GenBank/DDBJ whole genome shotgun (WGS) entry which is preliminary data.</text>
</comment>
<evidence type="ECO:0000256" key="3">
    <source>
        <dbReference type="ARBA" id="ARBA00022737"/>
    </source>
</evidence>
<evidence type="ECO:0000313" key="6">
    <source>
        <dbReference type="EMBL" id="GBF94546.1"/>
    </source>
</evidence>
<dbReference type="STRING" id="307507.A0A2V0P3W4"/>
<dbReference type="InterPro" id="IPR001611">
    <property type="entry name" value="Leu-rich_rpt"/>
</dbReference>
<accession>A0A2V0P3W4</accession>
<feature type="domain" description="Ubiquitin-like" evidence="5">
    <location>
        <begin position="1"/>
        <end position="74"/>
    </location>
</feature>
<dbReference type="AlphaFoldDB" id="A0A2V0P3W4"/>
<dbReference type="InterPro" id="IPR000626">
    <property type="entry name" value="Ubiquitin-like_dom"/>
</dbReference>
<evidence type="ECO:0000256" key="4">
    <source>
        <dbReference type="SAM" id="MobiDB-lite"/>
    </source>
</evidence>
<dbReference type="OrthoDB" id="2187496at2759"/>
<dbReference type="Gene3D" id="3.10.20.90">
    <property type="entry name" value="Phosphatidylinositol 3-kinase Catalytic Subunit, Chain A, domain 1"/>
    <property type="match status" value="1"/>
</dbReference>
<dbReference type="InParanoid" id="A0A2V0P3W4"/>
<name>A0A2V0P3W4_9CHLO</name>
<evidence type="ECO:0000313" key="7">
    <source>
        <dbReference type="Proteomes" id="UP000247498"/>
    </source>
</evidence>
<dbReference type="PANTHER" id="PTHR48051:SF1">
    <property type="entry name" value="RAS SUPPRESSOR PROTEIN 1"/>
    <property type="match status" value="1"/>
</dbReference>
<dbReference type="InterPro" id="IPR003591">
    <property type="entry name" value="Leu-rich_rpt_typical-subtyp"/>
</dbReference>
<dbReference type="GO" id="GO:0005930">
    <property type="term" value="C:axoneme"/>
    <property type="evidence" value="ECO:0007669"/>
    <property type="project" value="UniProtKB-SubCell"/>
</dbReference>
<sequence>MISVKHGSADVAVELASVGTVAELKERLEAATGVFARHQKLIFKGKVLEDKAALEACKVGAGAKLMMLVSTSAGQAPQKQAAAAPPPPRVAGAKRPTPLATGSLSGGGPRASATAASSSSSSRGAAAAGGVGLQLSSLAERRQNWSKMGACALRDLALEEVPPACFEDLPGIKGADLSQNRLTAVPSSIGRLSSLASLRLADNRLGDGGVPWDALAQLRGLTLLTLDRNALTRLPVGLSGCSGLVRLSASANALAAVEEGSLAGLAALRELDLSDNALKALPAAIGGLSSLEDLNACGNQVAEIPGSVTRLGRLQSLRLDNNRVKTLPEGIFTACTNLAALWLRGNPITVDALRTAPGFASYEARRRARTNKQLDGRVMSDIERAFCEGADVHHWQHFK</sequence>
<feature type="compositionally biased region" description="Low complexity" evidence="4">
    <location>
        <begin position="110"/>
        <end position="122"/>
    </location>
</feature>
<dbReference type="Pfam" id="PF13855">
    <property type="entry name" value="LRR_8"/>
    <property type="match status" value="1"/>
</dbReference>
<feature type="region of interest" description="Disordered" evidence="4">
    <location>
        <begin position="77"/>
        <end position="122"/>
    </location>
</feature>
<dbReference type="PROSITE" id="PS50053">
    <property type="entry name" value="UBIQUITIN_2"/>
    <property type="match status" value="1"/>
</dbReference>
<gene>
    <name evidence="6" type="ORF">Rsub_06661</name>
</gene>
<dbReference type="CDD" id="cd17039">
    <property type="entry name" value="Ubl_ubiquitin_like"/>
    <property type="match status" value="1"/>
</dbReference>
<dbReference type="Gene3D" id="3.80.10.10">
    <property type="entry name" value="Ribonuclease Inhibitor"/>
    <property type="match status" value="1"/>
</dbReference>